<proteinExistence type="inferred from homology"/>
<feature type="domain" description="Multidrug resistance protein MdtA-like alpha-helical hairpin" evidence="4">
    <location>
        <begin position="93"/>
        <end position="162"/>
    </location>
</feature>
<dbReference type="NCBIfam" id="TIGR01730">
    <property type="entry name" value="RND_mfp"/>
    <property type="match status" value="1"/>
</dbReference>
<evidence type="ECO:0000313" key="8">
    <source>
        <dbReference type="EMBL" id="XBM00040.1"/>
    </source>
</evidence>
<dbReference type="Pfam" id="PF25917">
    <property type="entry name" value="BSH_RND"/>
    <property type="match status" value="1"/>
</dbReference>
<feature type="domain" description="Multidrug resistance protein MdtA-like barrel-sandwich hybrid" evidence="5">
    <location>
        <begin position="52"/>
        <end position="195"/>
    </location>
</feature>
<dbReference type="GO" id="GO:0005886">
    <property type="term" value="C:plasma membrane"/>
    <property type="evidence" value="ECO:0007669"/>
    <property type="project" value="UniProtKB-SubCell"/>
</dbReference>
<evidence type="ECO:0000259" key="4">
    <source>
        <dbReference type="Pfam" id="PF25876"/>
    </source>
</evidence>
<protein>
    <submittedName>
        <fullName evidence="8">Efflux RND transporter periplasmic adaptor subunit</fullName>
    </submittedName>
</protein>
<dbReference type="FunFam" id="2.40.420.20:FF:000001">
    <property type="entry name" value="Efflux RND transporter periplasmic adaptor subunit"/>
    <property type="match status" value="1"/>
</dbReference>
<reference evidence="8" key="1">
    <citation type="submission" date="2024-05" db="EMBL/GenBank/DDBJ databases">
        <authorList>
            <person name="Yang L."/>
            <person name="Pan L."/>
        </authorList>
    </citation>
    <scope>NUCLEOTIDE SEQUENCE</scope>
    <source>
        <strain evidence="8">FCG-7</strain>
    </source>
</reference>
<comment type="similarity">
    <text evidence="2">Belongs to the membrane fusion protein (MFP) (TC 8.A.1) family.</text>
</comment>
<comment type="subcellular location">
    <subcellularLocation>
        <location evidence="1">Cell envelope</location>
    </subcellularLocation>
</comment>
<feature type="region of interest" description="Disordered" evidence="3">
    <location>
        <begin position="360"/>
        <end position="380"/>
    </location>
</feature>
<organism evidence="8">
    <name type="scientific">Chitinibacter mangrovi</name>
    <dbReference type="NCBI Taxonomy" id="3153927"/>
    <lineage>
        <taxon>Bacteria</taxon>
        <taxon>Pseudomonadati</taxon>
        <taxon>Pseudomonadota</taxon>
        <taxon>Betaproteobacteria</taxon>
        <taxon>Neisseriales</taxon>
        <taxon>Chitinibacteraceae</taxon>
        <taxon>Chitinibacter</taxon>
    </lineage>
</organism>
<dbReference type="SUPFAM" id="SSF111369">
    <property type="entry name" value="HlyD-like secretion proteins"/>
    <property type="match status" value="1"/>
</dbReference>
<feature type="domain" description="Multidrug resistance protein MdtA-like C-terminal permuted SH3" evidence="7">
    <location>
        <begin position="291"/>
        <end position="352"/>
    </location>
</feature>
<feature type="domain" description="Multidrug resistance protein MdtA-like beta-barrel" evidence="6">
    <location>
        <begin position="199"/>
        <end position="284"/>
    </location>
</feature>
<sequence>MTLLAAALSACGQQAPQGGAGANGPMPVGVVSLKTQDIQIERELPGRTVAHRSAEIRPQVGGILQKRLFTEGSEVSAGQVLYQIDDASFKASYESASAALARAQASLLSSKLKAERYQELIAINGVSRQENDDAQAAFLQAKADVAAATAAQQVAKINLNYSQLRSPISGRIGKSSVSEGALLAVGQATALATVQQLDPIYVDISQSSAELLRLKSEFATAQPTKQGLPVRLITEDGREFAHEGRLQFADATVDAETGGVTLRVLVPNPDKTLLPGMFVRAKLATAEVQKAVLIPQQALIRTPKGQANVMVVDKNGQAQAVPVKASRTVGDQWLISEGLQGNEQLIVEGLQKVLPGMPVKAEPAKTQSQAQPQASAAARQ</sequence>
<dbReference type="Pfam" id="PF25967">
    <property type="entry name" value="RND-MFP_C"/>
    <property type="match status" value="1"/>
</dbReference>
<evidence type="ECO:0000259" key="5">
    <source>
        <dbReference type="Pfam" id="PF25917"/>
    </source>
</evidence>
<evidence type="ECO:0000256" key="3">
    <source>
        <dbReference type="SAM" id="MobiDB-lite"/>
    </source>
</evidence>
<dbReference type="PANTHER" id="PTHR30158">
    <property type="entry name" value="ACRA/E-RELATED COMPONENT OF DRUG EFFLUX TRANSPORTER"/>
    <property type="match status" value="1"/>
</dbReference>
<dbReference type="PANTHER" id="PTHR30158:SF3">
    <property type="entry name" value="MULTIDRUG EFFLUX PUMP SUBUNIT ACRA-RELATED"/>
    <property type="match status" value="1"/>
</dbReference>
<dbReference type="InterPro" id="IPR006143">
    <property type="entry name" value="RND_pump_MFP"/>
</dbReference>
<dbReference type="InterPro" id="IPR058627">
    <property type="entry name" value="MdtA-like_C"/>
</dbReference>
<dbReference type="GO" id="GO:0046677">
    <property type="term" value="P:response to antibiotic"/>
    <property type="evidence" value="ECO:0007669"/>
    <property type="project" value="TreeGrafter"/>
</dbReference>
<dbReference type="InterPro" id="IPR058625">
    <property type="entry name" value="MdtA-like_BSH"/>
</dbReference>
<dbReference type="Gene3D" id="2.40.50.100">
    <property type="match status" value="1"/>
</dbReference>
<dbReference type="RefSeq" id="WP_348944408.1">
    <property type="nucleotide sequence ID" value="NZ_CP157355.1"/>
</dbReference>
<dbReference type="Pfam" id="PF25944">
    <property type="entry name" value="Beta-barrel_RND"/>
    <property type="match status" value="1"/>
</dbReference>
<dbReference type="AlphaFoldDB" id="A0AAU7F7M0"/>
<dbReference type="Gene3D" id="2.40.30.170">
    <property type="match status" value="1"/>
</dbReference>
<dbReference type="Gene3D" id="1.10.287.470">
    <property type="entry name" value="Helix hairpin bin"/>
    <property type="match status" value="1"/>
</dbReference>
<evidence type="ECO:0000256" key="1">
    <source>
        <dbReference type="ARBA" id="ARBA00004196"/>
    </source>
</evidence>
<accession>A0AAU7F7M0</accession>
<dbReference type="KEGG" id="cmav:ABHF33_13350"/>
<dbReference type="InterPro" id="IPR058624">
    <property type="entry name" value="MdtA-like_HH"/>
</dbReference>
<evidence type="ECO:0000259" key="7">
    <source>
        <dbReference type="Pfam" id="PF25967"/>
    </source>
</evidence>
<dbReference type="InterPro" id="IPR058626">
    <property type="entry name" value="MdtA-like_b-barrel"/>
</dbReference>
<feature type="compositionally biased region" description="Low complexity" evidence="3">
    <location>
        <begin position="367"/>
        <end position="380"/>
    </location>
</feature>
<evidence type="ECO:0000259" key="6">
    <source>
        <dbReference type="Pfam" id="PF25944"/>
    </source>
</evidence>
<dbReference type="EMBL" id="CP157355">
    <property type="protein sequence ID" value="XBM00040.1"/>
    <property type="molecule type" value="Genomic_DNA"/>
</dbReference>
<dbReference type="Gene3D" id="2.40.420.20">
    <property type="match status" value="1"/>
</dbReference>
<gene>
    <name evidence="8" type="ORF">ABHF33_13350</name>
</gene>
<dbReference type="GO" id="GO:0022857">
    <property type="term" value="F:transmembrane transporter activity"/>
    <property type="evidence" value="ECO:0007669"/>
    <property type="project" value="InterPro"/>
</dbReference>
<dbReference type="Pfam" id="PF25876">
    <property type="entry name" value="HH_MFP_RND"/>
    <property type="match status" value="1"/>
</dbReference>
<name>A0AAU7F7M0_9NEIS</name>
<evidence type="ECO:0000256" key="2">
    <source>
        <dbReference type="ARBA" id="ARBA00009477"/>
    </source>
</evidence>